<evidence type="ECO:0000313" key="3">
    <source>
        <dbReference type="Proteomes" id="UP000179136"/>
    </source>
</evidence>
<protein>
    <submittedName>
        <fullName evidence="2">Uncharacterized protein</fullName>
    </submittedName>
</protein>
<organism evidence="2 3">
    <name type="scientific">Candidatus Kuenenbacteria bacterium RIFCSPHIGHO2_02_FULL_39_13</name>
    <dbReference type="NCBI Taxonomy" id="1798561"/>
    <lineage>
        <taxon>Bacteria</taxon>
        <taxon>Candidatus Kueneniibacteriota</taxon>
    </lineage>
</organism>
<feature type="region of interest" description="Disordered" evidence="1">
    <location>
        <begin position="93"/>
        <end position="123"/>
    </location>
</feature>
<proteinExistence type="predicted"/>
<comment type="caution">
    <text evidence="2">The sequence shown here is derived from an EMBL/GenBank/DDBJ whole genome shotgun (WGS) entry which is preliminary data.</text>
</comment>
<sequence length="123" mass="13479">MKNHHDDIKKVVNNFKVTANKKTAKISGSFGSTNLVRGSGLSSEYNYNTSENIVKFKNQEAMEVRGIEPPSFWLTSRSSHQVTPMASSLYHENISARGGSPPDRFACDGGRGAFGGKTKKQRA</sequence>
<name>A0A1F6FL84_9BACT</name>
<evidence type="ECO:0000313" key="2">
    <source>
        <dbReference type="EMBL" id="OGG86617.1"/>
    </source>
</evidence>
<accession>A0A1F6FL84</accession>
<dbReference type="EMBL" id="MFMW01000031">
    <property type="protein sequence ID" value="OGG86617.1"/>
    <property type="molecule type" value="Genomic_DNA"/>
</dbReference>
<gene>
    <name evidence="2" type="ORF">A3B87_03260</name>
</gene>
<reference evidence="2 3" key="1">
    <citation type="journal article" date="2016" name="Nat. Commun.">
        <title>Thousands of microbial genomes shed light on interconnected biogeochemical processes in an aquifer system.</title>
        <authorList>
            <person name="Anantharaman K."/>
            <person name="Brown C.T."/>
            <person name="Hug L.A."/>
            <person name="Sharon I."/>
            <person name="Castelle C.J."/>
            <person name="Probst A.J."/>
            <person name="Thomas B.C."/>
            <person name="Singh A."/>
            <person name="Wilkins M.J."/>
            <person name="Karaoz U."/>
            <person name="Brodie E.L."/>
            <person name="Williams K.H."/>
            <person name="Hubbard S.S."/>
            <person name="Banfield J.F."/>
        </authorList>
    </citation>
    <scope>NUCLEOTIDE SEQUENCE [LARGE SCALE GENOMIC DNA]</scope>
</reference>
<dbReference type="AlphaFoldDB" id="A0A1F6FL84"/>
<evidence type="ECO:0000256" key="1">
    <source>
        <dbReference type="SAM" id="MobiDB-lite"/>
    </source>
</evidence>
<dbReference type="Proteomes" id="UP000179136">
    <property type="component" value="Unassembled WGS sequence"/>
</dbReference>